<dbReference type="InterPro" id="IPR024738">
    <property type="entry name" value="Hfi1/Tada1"/>
</dbReference>
<dbReference type="AlphaFoldDB" id="A0AAD7L7B2"/>
<evidence type="ECO:0000313" key="2">
    <source>
        <dbReference type="EMBL" id="KAJ7952777.1"/>
    </source>
</evidence>
<dbReference type="GO" id="GO:0003713">
    <property type="term" value="F:transcription coactivator activity"/>
    <property type="evidence" value="ECO:0007669"/>
    <property type="project" value="TreeGrafter"/>
</dbReference>
<evidence type="ECO:0000256" key="1">
    <source>
        <dbReference type="SAM" id="MobiDB-lite"/>
    </source>
</evidence>
<dbReference type="GO" id="GO:0000124">
    <property type="term" value="C:SAGA complex"/>
    <property type="evidence" value="ECO:0007669"/>
    <property type="project" value="TreeGrafter"/>
</dbReference>
<keyword evidence="3" id="KW-1185">Reference proteome</keyword>
<protein>
    <submittedName>
        <fullName evidence="2">Transcriptional coactivator Hfi1/Transcriptional adapter 1</fullName>
    </submittedName>
</protein>
<sequence length="351" mass="39065">MPAARYFTRIDTVELKVQIERRLGRIKACKYFNLLSRFLSLKISKCELDKLCIATIGRENVRLHNHLIRSIIRNASLSNIPPSNKSKVEGSLNVKTPNGFQVSSLQSLCRDFPQSPRKGRTPSLRDRRLRDRPSPLGPQGKKHSTACEDSVPKVQEQQNTSELHSLGSRPPGSVEDGEEVDQDYGSPSIYSRSPVRAPLGISIHTREIRKVLHNGFSSASFSENCYNCGELPETSSLRKRLGQKLEMEGLKILDDGANLLNNALDLYLKRLIKPCLELAGSKSAHKQIDQIQNCTQPGLPGMQAMRFVQKPSAPVSASISDFQTAVELNPVILGEDWPLVFEKVGLRASEN</sequence>
<reference evidence="2" key="1">
    <citation type="journal article" date="2023" name="Science">
        <title>Elucidation of the pathway for biosynthesis of saponin adjuvants from the soapbark tree.</title>
        <authorList>
            <person name="Reed J."/>
            <person name="Orme A."/>
            <person name="El-Demerdash A."/>
            <person name="Owen C."/>
            <person name="Martin L.B.B."/>
            <person name="Misra R.C."/>
            <person name="Kikuchi S."/>
            <person name="Rejzek M."/>
            <person name="Martin A.C."/>
            <person name="Harkess A."/>
            <person name="Leebens-Mack J."/>
            <person name="Louveau T."/>
            <person name="Stephenson M.J."/>
            <person name="Osbourn A."/>
        </authorList>
    </citation>
    <scope>NUCLEOTIDE SEQUENCE</scope>
    <source>
        <strain evidence="2">S10</strain>
    </source>
</reference>
<dbReference type="PANTHER" id="PTHR21277">
    <property type="entry name" value="TRANSCRIPTIONAL ADAPTER 1"/>
    <property type="match status" value="1"/>
</dbReference>
<proteinExistence type="predicted"/>
<dbReference type="PANTHER" id="PTHR21277:SF29">
    <property type="entry name" value="TRANSCRIPTIONAL REGULATOR OF RNA POLII, SAGA, SUBUNIT"/>
    <property type="match status" value="1"/>
</dbReference>
<comment type="caution">
    <text evidence="2">The sequence shown here is derived from an EMBL/GenBank/DDBJ whole genome shotgun (WGS) entry which is preliminary data.</text>
</comment>
<dbReference type="Proteomes" id="UP001163823">
    <property type="component" value="Chromosome 10"/>
</dbReference>
<dbReference type="EMBL" id="JARAOO010000010">
    <property type="protein sequence ID" value="KAJ7952777.1"/>
    <property type="molecule type" value="Genomic_DNA"/>
</dbReference>
<feature type="region of interest" description="Disordered" evidence="1">
    <location>
        <begin position="110"/>
        <end position="191"/>
    </location>
</feature>
<dbReference type="KEGG" id="qsa:O6P43_024567"/>
<evidence type="ECO:0000313" key="3">
    <source>
        <dbReference type="Proteomes" id="UP001163823"/>
    </source>
</evidence>
<gene>
    <name evidence="2" type="ORF">O6P43_024567</name>
</gene>
<dbReference type="GO" id="GO:0006357">
    <property type="term" value="P:regulation of transcription by RNA polymerase II"/>
    <property type="evidence" value="ECO:0007669"/>
    <property type="project" value="TreeGrafter"/>
</dbReference>
<feature type="compositionally biased region" description="Basic and acidic residues" evidence="1">
    <location>
        <begin position="123"/>
        <end position="133"/>
    </location>
</feature>
<name>A0AAD7L7B2_QUISA</name>
<dbReference type="Pfam" id="PF12767">
    <property type="entry name" value="SAGA-Tad1"/>
    <property type="match status" value="1"/>
</dbReference>
<organism evidence="2 3">
    <name type="scientific">Quillaja saponaria</name>
    <name type="common">Soap bark tree</name>
    <dbReference type="NCBI Taxonomy" id="32244"/>
    <lineage>
        <taxon>Eukaryota</taxon>
        <taxon>Viridiplantae</taxon>
        <taxon>Streptophyta</taxon>
        <taxon>Embryophyta</taxon>
        <taxon>Tracheophyta</taxon>
        <taxon>Spermatophyta</taxon>
        <taxon>Magnoliopsida</taxon>
        <taxon>eudicotyledons</taxon>
        <taxon>Gunneridae</taxon>
        <taxon>Pentapetalae</taxon>
        <taxon>rosids</taxon>
        <taxon>fabids</taxon>
        <taxon>Fabales</taxon>
        <taxon>Quillajaceae</taxon>
        <taxon>Quillaja</taxon>
    </lineage>
</organism>
<accession>A0AAD7L7B2</accession>